<dbReference type="EMBL" id="BAAANH010000008">
    <property type="protein sequence ID" value="GAA1769791.1"/>
    <property type="molecule type" value="Genomic_DNA"/>
</dbReference>
<gene>
    <name evidence="2" type="ORF">GCM10009747_33700</name>
</gene>
<reference evidence="2 3" key="1">
    <citation type="journal article" date="2019" name="Int. J. Syst. Evol. Microbiol.">
        <title>The Global Catalogue of Microorganisms (GCM) 10K type strain sequencing project: providing services to taxonomists for standard genome sequencing and annotation.</title>
        <authorList>
            <consortium name="The Broad Institute Genomics Platform"/>
            <consortium name="The Broad Institute Genome Sequencing Center for Infectious Disease"/>
            <person name="Wu L."/>
            <person name="Ma J."/>
        </authorList>
    </citation>
    <scope>NUCLEOTIDE SEQUENCE [LARGE SCALE GENOMIC DNA]</scope>
    <source>
        <strain evidence="2 3">JCM 14319</strain>
    </source>
</reference>
<accession>A0ABN2KYT8</accession>
<protein>
    <recommendedName>
        <fullName evidence="1">Helix-turn-helix domain-containing protein</fullName>
    </recommendedName>
</protein>
<evidence type="ECO:0000313" key="2">
    <source>
        <dbReference type="EMBL" id="GAA1769791.1"/>
    </source>
</evidence>
<name>A0ABN2KYT8_9MICO</name>
<evidence type="ECO:0000259" key="1">
    <source>
        <dbReference type="Pfam" id="PF12728"/>
    </source>
</evidence>
<dbReference type="Proteomes" id="UP001500506">
    <property type="component" value="Unassembled WGS sequence"/>
</dbReference>
<dbReference type="Pfam" id="PF12728">
    <property type="entry name" value="HTH_17"/>
    <property type="match status" value="1"/>
</dbReference>
<feature type="domain" description="Helix-turn-helix" evidence="1">
    <location>
        <begin position="18"/>
        <end position="64"/>
    </location>
</feature>
<dbReference type="Gene3D" id="1.10.10.10">
    <property type="entry name" value="Winged helix-like DNA-binding domain superfamily/Winged helix DNA-binding domain"/>
    <property type="match status" value="1"/>
</dbReference>
<sequence>MSATLRSVDSLPELSTRPELSEFTGVAVSTLARWMTEGVGPKATKLGAHVRYRKADVLRWLDACAVEEAAGPA</sequence>
<dbReference type="RefSeq" id="WP_269756565.1">
    <property type="nucleotide sequence ID" value="NZ_BAAANH010000008.1"/>
</dbReference>
<dbReference type="InterPro" id="IPR009061">
    <property type="entry name" value="DNA-bd_dom_put_sf"/>
</dbReference>
<evidence type="ECO:0000313" key="3">
    <source>
        <dbReference type="Proteomes" id="UP001500506"/>
    </source>
</evidence>
<dbReference type="SUPFAM" id="SSF46955">
    <property type="entry name" value="Putative DNA-binding domain"/>
    <property type="match status" value="1"/>
</dbReference>
<dbReference type="InterPro" id="IPR036388">
    <property type="entry name" value="WH-like_DNA-bd_sf"/>
</dbReference>
<comment type="caution">
    <text evidence="2">The sequence shown here is derived from an EMBL/GenBank/DDBJ whole genome shotgun (WGS) entry which is preliminary data.</text>
</comment>
<proteinExistence type="predicted"/>
<keyword evidence="3" id="KW-1185">Reference proteome</keyword>
<organism evidence="2 3">
    <name type="scientific">Agromyces humatus</name>
    <dbReference type="NCBI Taxonomy" id="279573"/>
    <lineage>
        <taxon>Bacteria</taxon>
        <taxon>Bacillati</taxon>
        <taxon>Actinomycetota</taxon>
        <taxon>Actinomycetes</taxon>
        <taxon>Micrococcales</taxon>
        <taxon>Microbacteriaceae</taxon>
        <taxon>Agromyces</taxon>
    </lineage>
</organism>
<dbReference type="InterPro" id="IPR041657">
    <property type="entry name" value="HTH_17"/>
</dbReference>